<name>A9GYJ1_SORC5</name>
<protein>
    <recommendedName>
        <fullName evidence="4">DUF3160 domain-containing protein</fullName>
    </recommendedName>
</protein>
<dbReference type="KEGG" id="scl:sce7079"/>
<evidence type="ECO:0000313" key="2">
    <source>
        <dbReference type="EMBL" id="CAN97248.1"/>
    </source>
</evidence>
<dbReference type="Pfam" id="PF11369">
    <property type="entry name" value="DUF3160"/>
    <property type="match status" value="1"/>
</dbReference>
<dbReference type="EMBL" id="AM746676">
    <property type="protein sequence ID" value="CAN97248.1"/>
    <property type="molecule type" value="Genomic_DNA"/>
</dbReference>
<feature type="region of interest" description="Disordered" evidence="1">
    <location>
        <begin position="49"/>
        <end position="104"/>
    </location>
</feature>
<dbReference type="AlphaFoldDB" id="A9GYJ1"/>
<evidence type="ECO:0000313" key="3">
    <source>
        <dbReference type="Proteomes" id="UP000002139"/>
    </source>
</evidence>
<dbReference type="SMART" id="SM01325">
    <property type="entry name" value="DUF3160"/>
    <property type="match status" value="1"/>
</dbReference>
<dbReference type="eggNOG" id="COG4886">
    <property type="taxonomic scope" value="Bacteria"/>
</dbReference>
<keyword evidence="3" id="KW-1185">Reference proteome</keyword>
<dbReference type="InterPro" id="IPR022601">
    <property type="entry name" value="DUF3160"/>
</dbReference>
<dbReference type="HOGENOM" id="CLU_015670_0_0_7"/>
<dbReference type="BioCyc" id="SCEL448385:SCE_RS36310-MONOMER"/>
<dbReference type="Proteomes" id="UP000002139">
    <property type="component" value="Chromosome"/>
</dbReference>
<feature type="region of interest" description="Disordered" evidence="1">
    <location>
        <begin position="188"/>
        <end position="209"/>
    </location>
</feature>
<sequence length="915" mass="99299">MARRPLELRLQALNQRLVVRAPDLFRIHHPHAFEQARHELGVRAPGQESHLLAPDGQHDAITTASSTRVKDDKASKADPTSPTPPSAPPPRALAGDADTRTSSPREAWKPLVGWEGWHAGCFAVALAHMEWMKPAIRASFGLVPRHNDPGLAHRHTGPRAAKGAGKSVHTQRILSTLVSVGLLAACSGSTEPGGPGPAGPGDERPTEVGTQVQLELSSVAATEVEAQVAAAKQHDAASLQEAYAVSFSNDLGYGLTDVQNLDLIQRSELGLNDAELEVLAANGFVVSSRLAYPSFPYAYAAIYVHDLPVFVSGDMVLEAMHRSYDDILQALEQAVLIPRVTRLLDGMRARLASGNSGLSQQAAADADFYLTVARSLLMGAPSEPVAGASKADVASFLTHAEAADGEQLKSMFGVSRRFDFSQFKPRGHYTDTVALERYFRAMMWMGRIDFRLIETMPTGSRVFWRRQLEAALALRDLMDAAALEDWSGIDRTITAFVGEHDYMIVPELDELLRGLGVSDASGLAAIDDSTIAQAIINGRYGEQRIASHIMRKDGGDSTFPLNASFAFFGQRYVIDSHVFSNVVYDRTSTRVVPNPLDAAFAALKNDHAVSLLASELEEWNYAGDLAAVRVIADAHPPSYWEGSLYTSWLGALQTLSANATTLGPAAEGLPSVARSEAWGRRLLNTQLGSWAQLRHDTILYAKQSYTGSNGCDFPDAYVEPYPELFQRIAKFAGQGQALVDTLDFSLNGNNALAEQVSAYFGTLSRIATTLSEMAEAQRTGMPHSEEHLTFIKQAIHIEGGGSGDPWQTGWYKDLFFDPVDGLKSDPTIADVHTDIGGDLPVPRSPSVLHVGTGNPRMMVMTVDTCQGPRAYAGAVFAYHEHLAEGFTRLTDQEWARKLYQDPPADVPWMAPVLAE</sequence>
<proteinExistence type="predicted"/>
<evidence type="ECO:0000256" key="1">
    <source>
        <dbReference type="SAM" id="MobiDB-lite"/>
    </source>
</evidence>
<dbReference type="STRING" id="448385.sce7079"/>
<reference evidence="2 3" key="1">
    <citation type="journal article" date="2007" name="Nat. Biotechnol.">
        <title>Complete genome sequence of the myxobacterium Sorangium cellulosum.</title>
        <authorList>
            <person name="Schneiker S."/>
            <person name="Perlova O."/>
            <person name="Kaiser O."/>
            <person name="Gerth K."/>
            <person name="Alici A."/>
            <person name="Altmeyer M.O."/>
            <person name="Bartels D."/>
            <person name="Bekel T."/>
            <person name="Beyer S."/>
            <person name="Bode E."/>
            <person name="Bode H.B."/>
            <person name="Bolten C.J."/>
            <person name="Choudhuri J.V."/>
            <person name="Doss S."/>
            <person name="Elnakady Y.A."/>
            <person name="Frank B."/>
            <person name="Gaigalat L."/>
            <person name="Goesmann A."/>
            <person name="Groeger C."/>
            <person name="Gross F."/>
            <person name="Jelsbak L."/>
            <person name="Jelsbak L."/>
            <person name="Kalinowski J."/>
            <person name="Kegler C."/>
            <person name="Knauber T."/>
            <person name="Konietzny S."/>
            <person name="Kopp M."/>
            <person name="Krause L."/>
            <person name="Krug D."/>
            <person name="Linke B."/>
            <person name="Mahmud T."/>
            <person name="Martinez-Arias R."/>
            <person name="McHardy A.C."/>
            <person name="Merai M."/>
            <person name="Meyer F."/>
            <person name="Mormann S."/>
            <person name="Munoz-Dorado J."/>
            <person name="Perez J."/>
            <person name="Pradella S."/>
            <person name="Rachid S."/>
            <person name="Raddatz G."/>
            <person name="Rosenau F."/>
            <person name="Rueckert C."/>
            <person name="Sasse F."/>
            <person name="Scharfe M."/>
            <person name="Schuster S.C."/>
            <person name="Suen G."/>
            <person name="Treuner-Lange A."/>
            <person name="Velicer G.J."/>
            <person name="Vorholter F.-J."/>
            <person name="Weissman K.J."/>
            <person name="Welch R.D."/>
            <person name="Wenzel S.C."/>
            <person name="Whitworth D.E."/>
            <person name="Wilhelm S."/>
            <person name="Wittmann C."/>
            <person name="Bloecker H."/>
            <person name="Puehler A."/>
            <person name="Mueller R."/>
        </authorList>
    </citation>
    <scope>NUCLEOTIDE SEQUENCE [LARGE SCALE GENOMIC DNA]</scope>
    <source>
        <strain evidence="3">So ce56</strain>
    </source>
</reference>
<evidence type="ECO:0008006" key="4">
    <source>
        <dbReference type="Google" id="ProtNLM"/>
    </source>
</evidence>
<gene>
    <name evidence="2" type="ordered locus">sce7079</name>
</gene>
<accession>A9GYJ1</accession>
<organism evidence="2 3">
    <name type="scientific">Sorangium cellulosum (strain So ce56)</name>
    <name type="common">Polyangium cellulosum (strain So ce56)</name>
    <dbReference type="NCBI Taxonomy" id="448385"/>
    <lineage>
        <taxon>Bacteria</taxon>
        <taxon>Pseudomonadati</taxon>
        <taxon>Myxococcota</taxon>
        <taxon>Polyangia</taxon>
        <taxon>Polyangiales</taxon>
        <taxon>Polyangiaceae</taxon>
        <taxon>Sorangium</taxon>
    </lineage>
</organism>
<feature type="compositionally biased region" description="Pro residues" evidence="1">
    <location>
        <begin position="81"/>
        <end position="91"/>
    </location>
</feature>